<accession>A0ACC2NYW7</accession>
<reference evidence="1" key="1">
    <citation type="submission" date="2023-04" db="EMBL/GenBank/DDBJ databases">
        <title>A chromosome-level genome assembly of the parasitoid wasp Eretmocerus hayati.</title>
        <authorList>
            <person name="Zhong Y."/>
            <person name="Liu S."/>
            <person name="Liu Y."/>
        </authorList>
    </citation>
    <scope>NUCLEOTIDE SEQUENCE</scope>
    <source>
        <strain evidence="1">ZJU_SS_LIU_2023</strain>
    </source>
</reference>
<evidence type="ECO:0000313" key="2">
    <source>
        <dbReference type="Proteomes" id="UP001239111"/>
    </source>
</evidence>
<gene>
    <name evidence="1" type="ORF">QAD02_012236</name>
</gene>
<proteinExistence type="predicted"/>
<dbReference type="Proteomes" id="UP001239111">
    <property type="component" value="Chromosome 2"/>
</dbReference>
<organism evidence="1 2">
    <name type="scientific">Eretmocerus hayati</name>
    <dbReference type="NCBI Taxonomy" id="131215"/>
    <lineage>
        <taxon>Eukaryota</taxon>
        <taxon>Metazoa</taxon>
        <taxon>Ecdysozoa</taxon>
        <taxon>Arthropoda</taxon>
        <taxon>Hexapoda</taxon>
        <taxon>Insecta</taxon>
        <taxon>Pterygota</taxon>
        <taxon>Neoptera</taxon>
        <taxon>Endopterygota</taxon>
        <taxon>Hymenoptera</taxon>
        <taxon>Apocrita</taxon>
        <taxon>Proctotrupomorpha</taxon>
        <taxon>Chalcidoidea</taxon>
        <taxon>Aphelinidae</taxon>
        <taxon>Aphelininae</taxon>
        <taxon>Eretmocerus</taxon>
    </lineage>
</organism>
<keyword evidence="2" id="KW-1185">Reference proteome</keyword>
<dbReference type="EMBL" id="CM056742">
    <property type="protein sequence ID" value="KAJ8676449.1"/>
    <property type="molecule type" value="Genomic_DNA"/>
</dbReference>
<feature type="non-terminal residue" evidence="1">
    <location>
        <position position="451"/>
    </location>
</feature>
<evidence type="ECO:0000313" key="1">
    <source>
        <dbReference type="EMBL" id="KAJ8676449.1"/>
    </source>
</evidence>
<name>A0ACC2NYW7_9HYME</name>
<sequence length="451" mass="51651">MANSLVDDVNYDGFRTFSWLAEFAGVPIDQLNFVITQFTALGLAGLLRSSLSPAAVSPTSRHAFGLVIGIFLVYFSFGKQTMHLAGLPALCYLALRTQDPQRVQRVVFAVALLYLSCIHFHRQMYDYGSPTIDITGPLMVITQKVTSLAYSVHDGLSRRQDELTPSQRHHAIQKMPTMLEYFSYVFHFQTLMAGPIIFYRDYIDFIQGRGQKLLKTNSIEDQTSKVNEIVLEPSPVKVVVKKVLASLLCAFVFVSLLPLFPIEKIKDDDFLGNTSMAYKYWYLTMATMLIRFKYYHAWIFADAICNNSGLGFNGYDEDGIARWDLVTNVDAFKFETALSLRDSIEAWNKGTNQWLRMIVYERVPQNKTVFTYALSAFWHGFYPGYYLTFANGAFFTFVSRTVRRHARPYFLASKTKKVFYDALTLVTTRVTLAYITFSFILLEFRPSIILY</sequence>
<comment type="caution">
    <text evidence="1">The sequence shown here is derived from an EMBL/GenBank/DDBJ whole genome shotgun (WGS) entry which is preliminary data.</text>
</comment>
<protein>
    <submittedName>
        <fullName evidence="1">Uncharacterized protein</fullName>
    </submittedName>
</protein>